<evidence type="ECO:0000256" key="1">
    <source>
        <dbReference type="ARBA" id="ARBA00023015"/>
    </source>
</evidence>
<dbReference type="PROSITE" id="PS01117">
    <property type="entry name" value="HTH_MARR_1"/>
    <property type="match status" value="1"/>
</dbReference>
<evidence type="ECO:0000313" key="5">
    <source>
        <dbReference type="EMBL" id="THD76469.1"/>
    </source>
</evidence>
<sequence length="143" mass="15961">MAEFHDMPGHLVRRAHQVATALFHDHMTREGIDITPFQFAAMSAIKLQPGLDQATVAAWTACDRATIGGVVDRLVEKGYVARSVSEKDRRARVLNLTDSGRATLEQVETIARSIQDEITMGLDVEEKETLVRLLKRVSENHPK</sequence>
<dbReference type="GO" id="GO:0003677">
    <property type="term" value="F:DNA binding"/>
    <property type="evidence" value="ECO:0007669"/>
    <property type="project" value="UniProtKB-KW"/>
</dbReference>
<dbReference type="InterPro" id="IPR036388">
    <property type="entry name" value="WH-like_DNA-bd_sf"/>
</dbReference>
<dbReference type="RefSeq" id="WP_136337413.1">
    <property type="nucleotide sequence ID" value="NZ_SSMD01000001.1"/>
</dbReference>
<accession>A0A4S3MCA3</accession>
<keyword evidence="6" id="KW-1185">Reference proteome</keyword>
<dbReference type="InterPro" id="IPR039422">
    <property type="entry name" value="MarR/SlyA-like"/>
</dbReference>
<dbReference type="SMART" id="SM00347">
    <property type="entry name" value="HTH_MARR"/>
    <property type="match status" value="1"/>
</dbReference>
<dbReference type="PROSITE" id="PS50995">
    <property type="entry name" value="HTH_MARR_2"/>
    <property type="match status" value="1"/>
</dbReference>
<dbReference type="InterPro" id="IPR000835">
    <property type="entry name" value="HTH_MarR-typ"/>
</dbReference>
<dbReference type="PRINTS" id="PR00598">
    <property type="entry name" value="HTHMARR"/>
</dbReference>
<reference evidence="5 6" key="1">
    <citation type="submission" date="2019-04" db="EMBL/GenBank/DDBJ databases">
        <title>Draft genome sequence of Youngimonas vesicularis.</title>
        <authorList>
            <person name="Hameed A."/>
        </authorList>
    </citation>
    <scope>NUCLEOTIDE SEQUENCE [LARGE SCALE GENOMIC DNA]</scope>
    <source>
        <strain evidence="5 6">CC-AMW-E</strain>
    </source>
</reference>
<dbReference type="Gene3D" id="1.10.10.10">
    <property type="entry name" value="Winged helix-like DNA-binding domain superfamily/Winged helix DNA-binding domain"/>
    <property type="match status" value="1"/>
</dbReference>
<keyword evidence="2" id="KW-0238">DNA-binding</keyword>
<comment type="caution">
    <text evidence="5">The sequence shown here is derived from an EMBL/GenBank/DDBJ whole genome shotgun (WGS) entry which is preliminary data.</text>
</comment>
<dbReference type="InterPro" id="IPR036390">
    <property type="entry name" value="WH_DNA-bd_sf"/>
</dbReference>
<dbReference type="InterPro" id="IPR023187">
    <property type="entry name" value="Tscrpt_reg_MarR-type_CS"/>
</dbReference>
<dbReference type="PANTHER" id="PTHR33164:SF95">
    <property type="entry name" value="TRANSCRIPTIONAL REGULATOR"/>
    <property type="match status" value="1"/>
</dbReference>
<organism evidence="5 6">
    <name type="scientific">Thalassobius vesicularis</name>
    <dbReference type="NCBI Taxonomy" id="1294297"/>
    <lineage>
        <taxon>Bacteria</taxon>
        <taxon>Pseudomonadati</taxon>
        <taxon>Pseudomonadota</taxon>
        <taxon>Alphaproteobacteria</taxon>
        <taxon>Rhodobacterales</taxon>
        <taxon>Roseobacteraceae</taxon>
        <taxon>Thalassovita</taxon>
    </lineage>
</organism>
<dbReference type="AlphaFoldDB" id="A0A4S3MCA3"/>
<keyword evidence="3" id="KW-0804">Transcription</keyword>
<gene>
    <name evidence="5" type="ORF">E7681_01100</name>
</gene>
<proteinExistence type="predicted"/>
<dbReference type="Proteomes" id="UP000306113">
    <property type="component" value="Unassembled WGS sequence"/>
</dbReference>
<name>A0A4S3MCA3_9RHOB</name>
<dbReference type="EMBL" id="SSMD01000001">
    <property type="protein sequence ID" value="THD76469.1"/>
    <property type="molecule type" value="Genomic_DNA"/>
</dbReference>
<dbReference type="GO" id="GO:0006950">
    <property type="term" value="P:response to stress"/>
    <property type="evidence" value="ECO:0007669"/>
    <property type="project" value="TreeGrafter"/>
</dbReference>
<dbReference type="GO" id="GO:0003700">
    <property type="term" value="F:DNA-binding transcription factor activity"/>
    <property type="evidence" value="ECO:0007669"/>
    <property type="project" value="InterPro"/>
</dbReference>
<evidence type="ECO:0000256" key="3">
    <source>
        <dbReference type="ARBA" id="ARBA00023163"/>
    </source>
</evidence>
<evidence type="ECO:0000313" key="6">
    <source>
        <dbReference type="Proteomes" id="UP000306113"/>
    </source>
</evidence>
<evidence type="ECO:0000256" key="2">
    <source>
        <dbReference type="ARBA" id="ARBA00023125"/>
    </source>
</evidence>
<evidence type="ECO:0000259" key="4">
    <source>
        <dbReference type="PROSITE" id="PS50995"/>
    </source>
</evidence>
<protein>
    <submittedName>
        <fullName evidence="5">MarR family transcriptional regulator</fullName>
    </submittedName>
</protein>
<dbReference type="SUPFAM" id="SSF46785">
    <property type="entry name" value="Winged helix' DNA-binding domain"/>
    <property type="match status" value="1"/>
</dbReference>
<feature type="domain" description="HTH marR-type" evidence="4">
    <location>
        <begin position="5"/>
        <end position="139"/>
    </location>
</feature>
<dbReference type="PANTHER" id="PTHR33164">
    <property type="entry name" value="TRANSCRIPTIONAL REGULATOR, MARR FAMILY"/>
    <property type="match status" value="1"/>
</dbReference>
<dbReference type="OrthoDB" id="7349109at2"/>
<dbReference type="Pfam" id="PF12802">
    <property type="entry name" value="MarR_2"/>
    <property type="match status" value="1"/>
</dbReference>
<keyword evidence="1" id="KW-0805">Transcription regulation</keyword>